<keyword evidence="3" id="KW-1185">Reference proteome</keyword>
<protein>
    <submittedName>
        <fullName evidence="2">Uncharacterized protein</fullName>
    </submittedName>
</protein>
<comment type="caution">
    <text evidence="2">The sequence shown here is derived from an EMBL/GenBank/DDBJ whole genome shotgun (WGS) entry which is preliminary data.</text>
</comment>
<evidence type="ECO:0000313" key="3">
    <source>
        <dbReference type="Proteomes" id="UP001147782"/>
    </source>
</evidence>
<proteinExistence type="predicted"/>
<feature type="compositionally biased region" description="Pro residues" evidence="1">
    <location>
        <begin position="9"/>
        <end position="18"/>
    </location>
</feature>
<evidence type="ECO:0000313" key="2">
    <source>
        <dbReference type="EMBL" id="KAJ5364858.1"/>
    </source>
</evidence>
<sequence>MTEVMMPGALPPKEPPNPGDGDRVDLPLGEEDEGQAEEARMQDFEAGQAHQAPERRRRQSQRDKRRHRQALEEQHFEAMTQEAVSLLLSFNFLLVAVFANLCSIQR</sequence>
<dbReference type="Proteomes" id="UP001147782">
    <property type="component" value="Unassembled WGS sequence"/>
</dbReference>
<organism evidence="2 3">
    <name type="scientific">Penicillium cataractarum</name>
    <dbReference type="NCBI Taxonomy" id="2100454"/>
    <lineage>
        <taxon>Eukaryota</taxon>
        <taxon>Fungi</taxon>
        <taxon>Dikarya</taxon>
        <taxon>Ascomycota</taxon>
        <taxon>Pezizomycotina</taxon>
        <taxon>Eurotiomycetes</taxon>
        <taxon>Eurotiomycetidae</taxon>
        <taxon>Eurotiales</taxon>
        <taxon>Aspergillaceae</taxon>
        <taxon>Penicillium</taxon>
    </lineage>
</organism>
<dbReference type="EMBL" id="JAPZBS010000008">
    <property type="protein sequence ID" value="KAJ5364858.1"/>
    <property type="molecule type" value="Genomic_DNA"/>
</dbReference>
<dbReference type="RefSeq" id="XP_056552484.1">
    <property type="nucleotide sequence ID" value="XM_056703484.1"/>
</dbReference>
<accession>A0A9W9RW14</accession>
<dbReference type="GeneID" id="81442663"/>
<feature type="compositionally biased region" description="Basic residues" evidence="1">
    <location>
        <begin position="55"/>
        <end position="68"/>
    </location>
</feature>
<gene>
    <name evidence="2" type="ORF">N7496_010571</name>
</gene>
<dbReference type="AlphaFoldDB" id="A0A9W9RW14"/>
<reference evidence="2" key="1">
    <citation type="submission" date="2022-11" db="EMBL/GenBank/DDBJ databases">
        <authorList>
            <person name="Petersen C."/>
        </authorList>
    </citation>
    <scope>NUCLEOTIDE SEQUENCE</scope>
    <source>
        <strain evidence="2">IBT 29864</strain>
    </source>
</reference>
<feature type="region of interest" description="Disordered" evidence="1">
    <location>
        <begin position="1"/>
        <end position="73"/>
    </location>
</feature>
<name>A0A9W9RW14_9EURO</name>
<reference evidence="2" key="2">
    <citation type="journal article" date="2023" name="IMA Fungus">
        <title>Comparative genomic study of the Penicillium genus elucidates a diverse pangenome and 15 lateral gene transfer events.</title>
        <authorList>
            <person name="Petersen C."/>
            <person name="Sorensen T."/>
            <person name="Nielsen M.R."/>
            <person name="Sondergaard T.E."/>
            <person name="Sorensen J.L."/>
            <person name="Fitzpatrick D.A."/>
            <person name="Frisvad J.C."/>
            <person name="Nielsen K.L."/>
        </authorList>
    </citation>
    <scope>NUCLEOTIDE SEQUENCE</scope>
    <source>
        <strain evidence="2">IBT 29864</strain>
    </source>
</reference>
<evidence type="ECO:0000256" key="1">
    <source>
        <dbReference type="SAM" id="MobiDB-lite"/>
    </source>
</evidence>